<dbReference type="InterPro" id="IPR036582">
    <property type="entry name" value="Mao_N_sf"/>
</dbReference>
<dbReference type="Gene3D" id="2.60.40.3500">
    <property type="match status" value="4"/>
</dbReference>
<dbReference type="EMBL" id="CP003359">
    <property type="protein sequence ID" value="AGB40468.1"/>
    <property type="molecule type" value="Genomic_DNA"/>
</dbReference>
<evidence type="ECO:0000313" key="5">
    <source>
        <dbReference type="Proteomes" id="UP000010880"/>
    </source>
</evidence>
<organism evidence="4 5">
    <name type="scientific">Halobacteroides halobius (strain ATCC 35273 / DSM 5150 / MD-1)</name>
    <dbReference type="NCBI Taxonomy" id="748449"/>
    <lineage>
        <taxon>Bacteria</taxon>
        <taxon>Bacillati</taxon>
        <taxon>Bacillota</taxon>
        <taxon>Clostridia</taxon>
        <taxon>Halanaerobiales</taxon>
        <taxon>Halobacteroidaceae</taxon>
        <taxon>Halobacteroides</taxon>
    </lineage>
</organism>
<dbReference type="GO" id="GO:0030288">
    <property type="term" value="C:outer membrane-bounded periplasmic space"/>
    <property type="evidence" value="ECO:0007669"/>
    <property type="project" value="TreeGrafter"/>
</dbReference>
<evidence type="ECO:0000259" key="3">
    <source>
        <dbReference type="SMART" id="SM00646"/>
    </source>
</evidence>
<dbReference type="GO" id="GO:0008745">
    <property type="term" value="F:N-acetylmuramoyl-L-alanine amidase activity"/>
    <property type="evidence" value="ECO:0007669"/>
    <property type="project" value="InterPro"/>
</dbReference>
<dbReference type="Pfam" id="PF01520">
    <property type="entry name" value="Amidase_3"/>
    <property type="match status" value="1"/>
</dbReference>
<dbReference type="PANTHER" id="PTHR30404:SF0">
    <property type="entry name" value="N-ACETYLMURAMOYL-L-ALANINE AMIDASE AMIC"/>
    <property type="match status" value="1"/>
</dbReference>
<name>L0K8M1_HALHC</name>
<dbReference type="InterPro" id="IPR021731">
    <property type="entry name" value="AMIN_dom"/>
</dbReference>
<keyword evidence="1" id="KW-0378">Hydrolase</keyword>
<feature type="signal peptide" evidence="2">
    <location>
        <begin position="1"/>
        <end position="25"/>
    </location>
</feature>
<keyword evidence="2" id="KW-0732">Signal</keyword>
<dbReference type="STRING" id="748449.Halha_0493"/>
<feature type="chain" id="PRO_5005687985" evidence="2">
    <location>
        <begin position="26"/>
        <end position="739"/>
    </location>
</feature>
<dbReference type="InterPro" id="IPR050695">
    <property type="entry name" value="N-acetylmuramoyl_amidase_3"/>
</dbReference>
<dbReference type="Pfam" id="PF07833">
    <property type="entry name" value="Cu_amine_oxidN1"/>
    <property type="match status" value="1"/>
</dbReference>
<accession>L0K8M1</accession>
<reference evidence="5" key="1">
    <citation type="submission" date="2012-02" db="EMBL/GenBank/DDBJ databases">
        <title>The complete genome of Halobacteroides halobius DSM 5150.</title>
        <authorList>
            <person name="Lucas S."/>
            <person name="Copeland A."/>
            <person name="Lapidus A."/>
            <person name="Glavina del Rio T."/>
            <person name="Dalin E."/>
            <person name="Tice H."/>
            <person name="Bruce D."/>
            <person name="Goodwin L."/>
            <person name="Pitluck S."/>
            <person name="Peters L."/>
            <person name="Mikhailova N."/>
            <person name="Gu W."/>
            <person name="Kyrpides N."/>
            <person name="Mavromatis K."/>
            <person name="Ivanova N."/>
            <person name="Brettin T."/>
            <person name="Detter J.C."/>
            <person name="Han C."/>
            <person name="Larimer F."/>
            <person name="Land M."/>
            <person name="Hauser L."/>
            <person name="Markowitz V."/>
            <person name="Cheng J.-F."/>
            <person name="Hugenholtz P."/>
            <person name="Woyke T."/>
            <person name="Wu D."/>
            <person name="Tindall B."/>
            <person name="Pomrenke H."/>
            <person name="Brambilla E."/>
            <person name="Klenk H.-P."/>
            <person name="Eisen J.A."/>
        </authorList>
    </citation>
    <scope>NUCLEOTIDE SEQUENCE [LARGE SCALE GENOMIC DNA]</scope>
    <source>
        <strain evidence="5">ATCC 35273 / DSM 5150 / MD-1</strain>
    </source>
</reference>
<dbReference type="OrthoDB" id="43070at2"/>
<dbReference type="Proteomes" id="UP000010880">
    <property type="component" value="Chromosome"/>
</dbReference>
<evidence type="ECO:0000256" key="1">
    <source>
        <dbReference type="ARBA" id="ARBA00022801"/>
    </source>
</evidence>
<dbReference type="PANTHER" id="PTHR30404">
    <property type="entry name" value="N-ACETYLMURAMOYL-L-ALANINE AMIDASE"/>
    <property type="match status" value="1"/>
</dbReference>
<dbReference type="CDD" id="cd02696">
    <property type="entry name" value="MurNAc-LAA"/>
    <property type="match status" value="1"/>
</dbReference>
<sequence>MMPKRLLMGILVLVLICSFSNSLYAADDIKLLVNNKKITNSLDYQIVDQNILIPLRTLSNALSIKLKWFNLIKTLRLETEDKVIKFRLGDRNLQVNNKLIKMPVAPKEKDGRLMVPLKSLGEVLGLVIESNPQQRIVNIFEVQGRLKEIKYQKTNNYKAIAINISQKVGHKVSVLKDPRRIVLDLKTTRLIKKINNIKVDNKLIKQVRVAQFNGNTVRVVVDLASKVDYKLVSKKLNQSYQYLIKLSPLITDIKYEATGLKINATADIRMKEPVYLSNPRRIVVDLKNAVFTQSKKKLKINNPLFKEIRVSQYQTNPNNIVRVVFEAKKNLELRGIQKQSSLVISPIVAKLEKVVYNSDKSNQVLFELSTQVKPDIVPLKKGDRLVFDFFNTTNEFQKEDLKIDSRLIKEIRISQFNQYITRAVIDLSELVSYQIDWEGNQLQLNLMNKLQEIKVNDMKARTKVDISLLTPGEYDIYQLPNPKRLVIDIPNAIVDKKKLKLINNSDIVSDIRFSQYSVTPYSVRVVLDLKDDINLQVKSPDRTKHIVINTMTNNLAGKIIVVDPGHGGYDPGALGSFLREKNITLDIGLKLEDILEAAGAKVVMTRKTDQFISLEERAKLANKLNADIFVSIHINSHYTKDAFGTEIFIREDYSDNSLVLAHFIQDELVNEINTFNRGRKEGNLYVLEHTKMPAVLSEIAFISNPEEEELLSRNQFRSNVAVGLYKGISKYFRFLEEES</sequence>
<dbReference type="KEGG" id="hhl:Halha_0493"/>
<dbReference type="SUPFAM" id="SSF55383">
    <property type="entry name" value="Copper amine oxidase, domain N"/>
    <property type="match status" value="1"/>
</dbReference>
<dbReference type="SMART" id="SM00646">
    <property type="entry name" value="Ami_3"/>
    <property type="match status" value="1"/>
</dbReference>
<dbReference type="Gene3D" id="3.30.457.10">
    <property type="entry name" value="Copper amine oxidase-like, N-terminal domain"/>
    <property type="match status" value="1"/>
</dbReference>
<feature type="domain" description="MurNAc-LAA" evidence="3">
    <location>
        <begin position="618"/>
        <end position="729"/>
    </location>
</feature>
<dbReference type="eggNOG" id="COG0860">
    <property type="taxonomic scope" value="Bacteria"/>
</dbReference>
<dbReference type="InterPro" id="IPR012854">
    <property type="entry name" value="Cu_amine_oxidase-like_N"/>
</dbReference>
<dbReference type="Gene3D" id="3.40.630.40">
    <property type="entry name" value="Zn-dependent exopeptidases"/>
    <property type="match status" value="1"/>
</dbReference>
<dbReference type="SUPFAM" id="SSF53187">
    <property type="entry name" value="Zn-dependent exopeptidases"/>
    <property type="match status" value="1"/>
</dbReference>
<dbReference type="Pfam" id="PF11741">
    <property type="entry name" value="AMIN"/>
    <property type="match status" value="4"/>
</dbReference>
<proteinExistence type="predicted"/>
<dbReference type="HOGENOM" id="CLU_014322_10_0_9"/>
<keyword evidence="5" id="KW-1185">Reference proteome</keyword>
<evidence type="ECO:0000313" key="4">
    <source>
        <dbReference type="EMBL" id="AGB40468.1"/>
    </source>
</evidence>
<gene>
    <name evidence="4" type="ordered locus">Halha_0493</name>
</gene>
<dbReference type="AlphaFoldDB" id="L0K8M1"/>
<dbReference type="GO" id="GO:0009253">
    <property type="term" value="P:peptidoglycan catabolic process"/>
    <property type="evidence" value="ECO:0007669"/>
    <property type="project" value="InterPro"/>
</dbReference>
<evidence type="ECO:0000256" key="2">
    <source>
        <dbReference type="SAM" id="SignalP"/>
    </source>
</evidence>
<dbReference type="InterPro" id="IPR002508">
    <property type="entry name" value="MurNAc-LAA_cat"/>
</dbReference>
<protein>
    <submittedName>
        <fullName evidence="4">N-acetylmuramoyl-L-alanine amidase</fullName>
    </submittedName>
</protein>